<organism evidence="3 4">
    <name type="scientific">Acuticoccus sediminis</name>
    <dbReference type="NCBI Taxonomy" id="2184697"/>
    <lineage>
        <taxon>Bacteria</taxon>
        <taxon>Pseudomonadati</taxon>
        <taxon>Pseudomonadota</taxon>
        <taxon>Alphaproteobacteria</taxon>
        <taxon>Hyphomicrobiales</taxon>
        <taxon>Amorphaceae</taxon>
        <taxon>Acuticoccus</taxon>
    </lineage>
</organism>
<sequence length="392" mass="43213">MSIIFDEQSIKCAIYLQYVDGIIHPRTVRGRYGQAKRGGRMTVSLNRRKFLTLTAAGVAVGPFVHTSRARAARELVVVSWGGSYQDAQRAAHFAPFTAETGINIVEISEGPRVAKLKTQIDSGSLEWDVMDFETSDMLSAGSMDLLEPIDTSVVDTSTILPDAVDEFGIANVSWSKLLGFNTAKYPNGEGAPTGWADFWNVEAFPGRRALQDLVKPNLEFALIADGVSLNELYPLDVERAFAALDRIRPHVDVWWGKTAQGIQILANGEVDMGTAPNGRLEAAKRDGQNVGYTWNDGAVDFDWWCVAKGAPNRDLAMEFINFAIAAEGQAKLASIIDYGPSNTEAWLLIDPERAATLPTAPDNLKAQFVLGNSWWQDNEADMLRRWQMWKLG</sequence>
<dbReference type="SUPFAM" id="SSF53850">
    <property type="entry name" value="Periplasmic binding protein-like II"/>
    <property type="match status" value="1"/>
</dbReference>
<dbReference type="InterPro" id="IPR006059">
    <property type="entry name" value="SBP"/>
</dbReference>
<dbReference type="CDD" id="cd13589">
    <property type="entry name" value="PBP2_polyamine_RpCGA009"/>
    <property type="match status" value="1"/>
</dbReference>
<evidence type="ECO:0000313" key="4">
    <source>
        <dbReference type="Proteomes" id="UP000249590"/>
    </source>
</evidence>
<dbReference type="PANTHER" id="PTHR30222:SF2">
    <property type="entry name" value="ABC TRANSPORTER SUBSTRATE-BINDING PROTEIN"/>
    <property type="match status" value="1"/>
</dbReference>
<keyword evidence="4" id="KW-1185">Reference proteome</keyword>
<keyword evidence="2" id="KW-0574">Periplasm</keyword>
<dbReference type="AlphaFoldDB" id="A0A8B2NEN8"/>
<proteinExistence type="predicted"/>
<reference evidence="3 4" key="1">
    <citation type="submission" date="2018-05" db="EMBL/GenBank/DDBJ databases">
        <title>Acuticoccus sediminis sp. nov., isolated from deep-sea sediment of Indian Ocean.</title>
        <authorList>
            <person name="Liu X."/>
            <person name="Lai Q."/>
            <person name="Du Y."/>
            <person name="Sun F."/>
            <person name="Zhang X."/>
            <person name="Wang S."/>
            <person name="Shao Z."/>
        </authorList>
    </citation>
    <scope>NUCLEOTIDE SEQUENCE [LARGE SCALE GENOMIC DNA]</scope>
    <source>
        <strain evidence="3 4">PTG4-2</strain>
    </source>
</reference>
<evidence type="ECO:0000313" key="3">
    <source>
        <dbReference type="EMBL" id="RAH95789.1"/>
    </source>
</evidence>
<dbReference type="Pfam" id="PF13416">
    <property type="entry name" value="SBP_bac_8"/>
    <property type="match status" value="1"/>
</dbReference>
<dbReference type="Proteomes" id="UP000249590">
    <property type="component" value="Unassembled WGS sequence"/>
</dbReference>
<protein>
    <submittedName>
        <fullName evidence="3">Polyamine ABC transporter substrate-binding protein</fullName>
    </submittedName>
</protein>
<evidence type="ECO:0000256" key="2">
    <source>
        <dbReference type="ARBA" id="ARBA00022764"/>
    </source>
</evidence>
<evidence type="ECO:0000256" key="1">
    <source>
        <dbReference type="ARBA" id="ARBA00022729"/>
    </source>
</evidence>
<dbReference type="PANTHER" id="PTHR30222">
    <property type="entry name" value="SPERMIDINE/PUTRESCINE-BINDING PERIPLASMIC PROTEIN"/>
    <property type="match status" value="1"/>
</dbReference>
<name>A0A8B2NEN8_9HYPH</name>
<comment type="caution">
    <text evidence="3">The sequence shown here is derived from an EMBL/GenBank/DDBJ whole genome shotgun (WGS) entry which is preliminary data.</text>
</comment>
<dbReference type="EMBL" id="QHHQ01000021">
    <property type="protein sequence ID" value="RAH95789.1"/>
    <property type="molecule type" value="Genomic_DNA"/>
</dbReference>
<dbReference type="Gene3D" id="3.40.190.10">
    <property type="entry name" value="Periplasmic binding protein-like II"/>
    <property type="match status" value="2"/>
</dbReference>
<accession>A0A8B2NEN8</accession>
<keyword evidence="1" id="KW-0732">Signal</keyword>
<gene>
    <name evidence="3" type="ORF">DLJ53_33915</name>
</gene>